<dbReference type="EMBL" id="UZAK01043257">
    <property type="protein sequence ID" value="VDP70474.1"/>
    <property type="molecule type" value="Genomic_DNA"/>
</dbReference>
<evidence type="ECO:0000313" key="4">
    <source>
        <dbReference type="WBParaSite" id="SCUD_0001986301-mRNA-1"/>
    </source>
</evidence>
<evidence type="ECO:0000313" key="3">
    <source>
        <dbReference type="Proteomes" id="UP000279833"/>
    </source>
</evidence>
<reference evidence="2 3" key="2">
    <citation type="submission" date="2018-11" db="EMBL/GenBank/DDBJ databases">
        <authorList>
            <consortium name="Pathogen Informatics"/>
        </authorList>
    </citation>
    <scope>NUCLEOTIDE SEQUENCE [LARGE SCALE GENOMIC DNA]</scope>
    <source>
        <strain evidence="2">Dakar</strain>
        <strain evidence="3">Dakar, Senegal</strain>
    </source>
</reference>
<dbReference type="WBParaSite" id="SCUD_0001986301-mRNA-1">
    <property type="protein sequence ID" value="SCUD_0001986301-mRNA-1"/>
    <property type="gene ID" value="SCUD_0001986301"/>
</dbReference>
<gene>
    <name evidence="2" type="ORF">SCUD_LOCUS19860</name>
</gene>
<feature type="compositionally biased region" description="Basic and acidic residues" evidence="1">
    <location>
        <begin position="399"/>
        <end position="410"/>
    </location>
</feature>
<keyword evidence="3" id="KW-1185">Reference proteome</keyword>
<protein>
    <submittedName>
        <fullName evidence="4">Rap-GAP domain-containing protein</fullName>
    </submittedName>
</protein>
<feature type="region of interest" description="Disordered" evidence="1">
    <location>
        <begin position="369"/>
        <end position="415"/>
    </location>
</feature>
<accession>A0A183KXR4</accession>
<reference evidence="4" key="1">
    <citation type="submission" date="2016-06" db="UniProtKB">
        <authorList>
            <consortium name="WormBaseParasite"/>
        </authorList>
    </citation>
    <scope>IDENTIFICATION</scope>
</reference>
<feature type="region of interest" description="Disordered" evidence="1">
    <location>
        <begin position="308"/>
        <end position="333"/>
    </location>
</feature>
<feature type="compositionally biased region" description="Polar residues" evidence="1">
    <location>
        <begin position="370"/>
        <end position="383"/>
    </location>
</feature>
<evidence type="ECO:0000313" key="2">
    <source>
        <dbReference type="EMBL" id="VDP70474.1"/>
    </source>
</evidence>
<sequence length="470" mass="52105">VHIRVCPKSWSWILQVATEARDEGHLDVYYVFRKLCAANAFLFCAMRQVLYPGAPLFDSPAVNRDDFTEGRTASPAEDLSDVSKATFSHRRDLLTCSLPVVKALQAPSGLNQTVQCLNMSLSRYAEAKRLLTQKLRINDGNIALDSSKTQGTDGMEDPEEEYLPGLNLVTFPGLFRKLFIRLPDRYCYLGVMVGLAYRDEPVGLYWLEQSLLQVLPGQAGWLKSGKTKSEVVLLIVRRCDGSKVFPSDSQHNSGAAFPQGGVGLEKVDPKNPHLALSYGFPSLSVRSQQDSLNRIEILSMELENSTKQNSLKNRFTPGTKSSMHSPSVKASPSVDVKVPDIENLLETPRIGVVVGAGIVGCKMISRKSAENSPVSQPSDIQQISKHSSPSKTTTSNSSKKSEETTTDVKEAVSWGERIRLLKRPSTWAKELAEQAESVYKDGCRRSRRRPTEPKVITASTSRKQQRKSFR</sequence>
<feature type="compositionally biased region" description="Basic and acidic residues" evidence="1">
    <location>
        <begin position="438"/>
        <end position="452"/>
    </location>
</feature>
<dbReference type="Proteomes" id="UP000279833">
    <property type="component" value="Unassembled WGS sequence"/>
</dbReference>
<feature type="region of interest" description="Disordered" evidence="1">
    <location>
        <begin position="433"/>
        <end position="470"/>
    </location>
</feature>
<evidence type="ECO:0000256" key="1">
    <source>
        <dbReference type="SAM" id="MobiDB-lite"/>
    </source>
</evidence>
<proteinExistence type="predicted"/>
<dbReference type="STRING" id="6186.A0A183KXR4"/>
<feature type="compositionally biased region" description="Low complexity" evidence="1">
    <location>
        <begin position="384"/>
        <end position="398"/>
    </location>
</feature>
<feature type="compositionally biased region" description="Polar residues" evidence="1">
    <location>
        <begin position="308"/>
        <end position="330"/>
    </location>
</feature>
<organism evidence="4">
    <name type="scientific">Schistosoma curassoni</name>
    <dbReference type="NCBI Taxonomy" id="6186"/>
    <lineage>
        <taxon>Eukaryota</taxon>
        <taxon>Metazoa</taxon>
        <taxon>Spiralia</taxon>
        <taxon>Lophotrochozoa</taxon>
        <taxon>Platyhelminthes</taxon>
        <taxon>Trematoda</taxon>
        <taxon>Digenea</taxon>
        <taxon>Strigeidida</taxon>
        <taxon>Schistosomatoidea</taxon>
        <taxon>Schistosomatidae</taxon>
        <taxon>Schistosoma</taxon>
    </lineage>
</organism>
<dbReference type="InterPro" id="IPR019188">
    <property type="entry name" value="SNAPC1"/>
</dbReference>
<dbReference type="AlphaFoldDB" id="A0A183KXR4"/>
<dbReference type="Pfam" id="PF09808">
    <property type="entry name" value="SNAPC1"/>
    <property type="match status" value="1"/>
</dbReference>
<name>A0A183KXR4_9TREM</name>